<keyword evidence="2" id="KW-1185">Reference proteome</keyword>
<sequence>MGTMSNIEVPRAVVVRMFPDYADTVLWFRNPIRYEDSKLSADLVEDLKRWEQSFYEGLNRDYEFKSETLACRFVEDGKILAQRVADELGENFVIELQEDNAAGRYQAKRQALNAEAAVAFDAMALEVQAEDEEVARCIGAVRRGETTGWYAYSPGSGAVFMPRDTPEDLQRGYPEAEA</sequence>
<gene>
    <name evidence="1" type="ORF">AUR04nite_10850</name>
</gene>
<name>A0A4Y4DLS3_GLUUR</name>
<evidence type="ECO:0000313" key="2">
    <source>
        <dbReference type="Proteomes" id="UP000316612"/>
    </source>
</evidence>
<reference evidence="1 2" key="1">
    <citation type="submission" date="2019-06" db="EMBL/GenBank/DDBJ databases">
        <title>Whole genome shotgun sequence of Glutamicibacter uratoxydans NBRC 15515.</title>
        <authorList>
            <person name="Hosoyama A."/>
            <person name="Uohara A."/>
            <person name="Ohji S."/>
            <person name="Ichikawa N."/>
        </authorList>
    </citation>
    <scope>NUCLEOTIDE SEQUENCE [LARGE SCALE GENOMIC DNA]</scope>
    <source>
        <strain evidence="1 2">NBRC 15515</strain>
    </source>
</reference>
<comment type="caution">
    <text evidence="1">The sequence shown here is derived from an EMBL/GenBank/DDBJ whole genome shotgun (WGS) entry which is preliminary data.</text>
</comment>
<dbReference type="AlphaFoldDB" id="A0A4Y4DLS3"/>
<dbReference type="EMBL" id="BJNY01000005">
    <property type="protein sequence ID" value="GED05553.1"/>
    <property type="molecule type" value="Genomic_DNA"/>
</dbReference>
<accession>A0A4Y4DLS3</accession>
<evidence type="ECO:0000313" key="1">
    <source>
        <dbReference type="EMBL" id="GED05553.1"/>
    </source>
</evidence>
<organism evidence="1 2">
    <name type="scientific">Glutamicibacter uratoxydans</name>
    <name type="common">Arthrobacter uratoxydans</name>
    <dbReference type="NCBI Taxonomy" id="43667"/>
    <lineage>
        <taxon>Bacteria</taxon>
        <taxon>Bacillati</taxon>
        <taxon>Actinomycetota</taxon>
        <taxon>Actinomycetes</taxon>
        <taxon>Micrococcales</taxon>
        <taxon>Micrococcaceae</taxon>
        <taxon>Glutamicibacter</taxon>
    </lineage>
</organism>
<proteinExistence type="predicted"/>
<protein>
    <submittedName>
        <fullName evidence="1">Uncharacterized protein</fullName>
    </submittedName>
</protein>
<dbReference type="Proteomes" id="UP000316612">
    <property type="component" value="Unassembled WGS sequence"/>
</dbReference>